<dbReference type="EC" id="2.5.1.16" evidence="5"/>
<dbReference type="Gene3D" id="3.40.50.150">
    <property type="entry name" value="Vaccinia Virus protein VP39"/>
    <property type="match status" value="1"/>
</dbReference>
<feature type="binding site" evidence="5">
    <location>
        <position position="293"/>
    </location>
    <ligand>
        <name>spermidine</name>
        <dbReference type="ChEBI" id="CHEBI:57834"/>
    </ligand>
</feature>
<feature type="transmembrane region" description="Helical" evidence="5">
    <location>
        <begin position="72"/>
        <end position="94"/>
    </location>
</feature>
<reference evidence="9" key="1">
    <citation type="submission" date="2012-06" db="EMBL/GenBank/DDBJ databases">
        <title>Complete sequence of chromosome of Desulfomonile tiedjei DSM 6799.</title>
        <authorList>
            <person name="Lucas S."/>
            <person name="Copeland A."/>
            <person name="Lapidus A."/>
            <person name="Glavina del Rio T."/>
            <person name="Dalin E."/>
            <person name="Tice H."/>
            <person name="Bruce D."/>
            <person name="Goodwin L."/>
            <person name="Pitluck S."/>
            <person name="Peters L."/>
            <person name="Ovchinnikova G."/>
            <person name="Zeytun A."/>
            <person name="Lu M."/>
            <person name="Kyrpides N."/>
            <person name="Mavromatis K."/>
            <person name="Ivanova N."/>
            <person name="Brettin T."/>
            <person name="Detter J.C."/>
            <person name="Han C."/>
            <person name="Larimer F."/>
            <person name="Land M."/>
            <person name="Hauser L."/>
            <person name="Markowitz V."/>
            <person name="Cheng J.-F."/>
            <person name="Hugenholtz P."/>
            <person name="Woyke T."/>
            <person name="Wu D."/>
            <person name="Spring S."/>
            <person name="Schroeder M."/>
            <person name="Brambilla E."/>
            <person name="Klenk H.-P."/>
            <person name="Eisen J.A."/>
        </authorList>
    </citation>
    <scope>NUCLEOTIDE SEQUENCE [LARGE SCALE GENOMIC DNA]</scope>
    <source>
        <strain evidence="9">ATCC 49306 / DSM 6799 / DCB-1</strain>
    </source>
</reference>
<evidence type="ECO:0000256" key="3">
    <source>
        <dbReference type="ARBA" id="ARBA00023066"/>
    </source>
</evidence>
<dbReference type="InterPro" id="IPR030373">
    <property type="entry name" value="PABS_CS"/>
</dbReference>
<feature type="binding site" evidence="5">
    <location>
        <begin position="347"/>
        <end position="348"/>
    </location>
    <ligand>
        <name>S-methyl-5'-thioadenosine</name>
        <dbReference type="ChEBI" id="CHEBI:17509"/>
    </ligand>
</feature>
<dbReference type="InterPro" id="IPR030374">
    <property type="entry name" value="PABS"/>
</dbReference>
<feature type="transmembrane region" description="Helical" evidence="5">
    <location>
        <begin position="7"/>
        <end position="27"/>
    </location>
</feature>
<keyword evidence="3 5" id="KW-0745">Spermidine biosynthesis</keyword>
<comment type="subcellular location">
    <subcellularLocation>
        <location evidence="5">Cell membrane</location>
        <topology evidence="5">Multi-pass membrane protein</topology>
    </subcellularLocation>
</comment>
<organism evidence="8 9">
    <name type="scientific">Desulfomonile tiedjei (strain ATCC 49306 / DSM 6799 / DCB-1)</name>
    <dbReference type="NCBI Taxonomy" id="706587"/>
    <lineage>
        <taxon>Bacteria</taxon>
        <taxon>Pseudomonadati</taxon>
        <taxon>Thermodesulfobacteriota</taxon>
        <taxon>Desulfomonilia</taxon>
        <taxon>Desulfomonilales</taxon>
        <taxon>Desulfomonilaceae</taxon>
        <taxon>Desulfomonile</taxon>
    </lineage>
</organism>
<feature type="active site" description="Proton acceptor" evidence="5 6">
    <location>
        <position position="365"/>
    </location>
</feature>
<accession>I4C3Y5</accession>
<evidence type="ECO:0000313" key="9">
    <source>
        <dbReference type="Proteomes" id="UP000006055"/>
    </source>
</evidence>
<dbReference type="NCBIfam" id="NF002956">
    <property type="entry name" value="PRK03612.1"/>
    <property type="match status" value="1"/>
</dbReference>
<name>I4C3Y5_DESTA</name>
<evidence type="ECO:0000256" key="5">
    <source>
        <dbReference type="HAMAP-Rule" id="MF_00198"/>
    </source>
</evidence>
<feature type="transmembrane region" description="Helical" evidence="5">
    <location>
        <begin position="100"/>
        <end position="123"/>
    </location>
</feature>
<dbReference type="HAMAP" id="MF_00198">
    <property type="entry name" value="Spermidine_synth"/>
    <property type="match status" value="1"/>
</dbReference>
<dbReference type="GO" id="GO:0004766">
    <property type="term" value="F:spermidine synthase activity"/>
    <property type="evidence" value="ECO:0007669"/>
    <property type="project" value="UniProtKB-UniRule"/>
</dbReference>
<dbReference type="PANTHER" id="PTHR43317">
    <property type="entry name" value="THERMOSPERMINE SYNTHASE ACAULIS5"/>
    <property type="match status" value="1"/>
</dbReference>
<feature type="transmembrane region" description="Helical" evidence="5">
    <location>
        <begin position="39"/>
        <end position="60"/>
    </location>
</feature>
<dbReference type="HOGENOM" id="CLU_034289_1_0_7"/>
<dbReference type="EMBL" id="CP003360">
    <property type="protein sequence ID" value="AFM24276.1"/>
    <property type="molecule type" value="Genomic_DNA"/>
</dbReference>
<feature type="transmembrane region" description="Helical" evidence="5">
    <location>
        <begin position="195"/>
        <end position="217"/>
    </location>
</feature>
<dbReference type="PANTHER" id="PTHR43317:SF1">
    <property type="entry name" value="THERMOSPERMINE SYNTHASE ACAULIS5"/>
    <property type="match status" value="1"/>
</dbReference>
<dbReference type="UniPathway" id="UPA00248">
    <property type="reaction ID" value="UER00314"/>
</dbReference>
<dbReference type="GO" id="GO:0010487">
    <property type="term" value="F:thermospermine synthase activity"/>
    <property type="evidence" value="ECO:0007669"/>
    <property type="project" value="UniProtKB-ARBA"/>
</dbReference>
<dbReference type="GO" id="GO:0008295">
    <property type="term" value="P:spermidine biosynthetic process"/>
    <property type="evidence" value="ECO:0007669"/>
    <property type="project" value="UniProtKB-UniRule"/>
</dbReference>
<gene>
    <name evidence="5" type="primary">speE</name>
    <name evidence="8" type="ordered locus">Desti_1565</name>
</gene>
<comment type="caution">
    <text evidence="5">Lacks conserved residue(s) required for the propagation of feature annotation.</text>
</comment>
<keyword evidence="5" id="KW-0812">Transmembrane</keyword>
<keyword evidence="9" id="KW-1185">Reference proteome</keyword>
<evidence type="ECO:0000313" key="8">
    <source>
        <dbReference type="EMBL" id="AFM24276.1"/>
    </source>
</evidence>
<evidence type="ECO:0000256" key="4">
    <source>
        <dbReference type="ARBA" id="ARBA00023115"/>
    </source>
</evidence>
<evidence type="ECO:0000256" key="1">
    <source>
        <dbReference type="ARBA" id="ARBA00007867"/>
    </source>
</evidence>
<keyword evidence="5" id="KW-1003">Cell membrane</keyword>
<comment type="subunit">
    <text evidence="5">Homodimer or homotetramer.</text>
</comment>
<dbReference type="AlphaFoldDB" id="I4C3Y5"/>
<dbReference type="GO" id="GO:0005886">
    <property type="term" value="C:plasma membrane"/>
    <property type="evidence" value="ECO:0007669"/>
    <property type="project" value="UniProtKB-SubCell"/>
</dbReference>
<dbReference type="RefSeq" id="WP_014809424.1">
    <property type="nucleotide sequence ID" value="NC_018025.1"/>
</dbReference>
<feature type="transmembrane region" description="Helical" evidence="5">
    <location>
        <begin position="135"/>
        <end position="158"/>
    </location>
</feature>
<comment type="similarity">
    <text evidence="1 5">Belongs to the spermidine/spermine synthase family.</text>
</comment>
<feature type="binding site" evidence="5">
    <location>
        <position position="313"/>
    </location>
    <ligand>
        <name>S-methyl-5'-thioadenosine</name>
        <dbReference type="ChEBI" id="CHEBI:17509"/>
    </ligand>
</feature>
<dbReference type="CDD" id="cd02440">
    <property type="entry name" value="AdoMet_MTases"/>
    <property type="match status" value="1"/>
</dbReference>
<feature type="domain" description="PABS" evidence="7">
    <location>
        <begin position="214"/>
        <end position="452"/>
    </location>
</feature>
<evidence type="ECO:0000256" key="2">
    <source>
        <dbReference type="ARBA" id="ARBA00022679"/>
    </source>
</evidence>
<keyword evidence="4 5" id="KW-0620">Polyamine biosynthesis</keyword>
<dbReference type="PROSITE" id="PS51006">
    <property type="entry name" value="PABS_2"/>
    <property type="match status" value="1"/>
</dbReference>
<dbReference type="InterPro" id="IPR001045">
    <property type="entry name" value="Spermi_synthase"/>
</dbReference>
<protein>
    <recommendedName>
        <fullName evidence="5">Polyamine aminopropyltransferase</fullName>
    </recommendedName>
    <alternativeName>
        <fullName evidence="5">Putrescine aminopropyltransferase</fullName>
        <shortName evidence="5">PAPT</shortName>
    </alternativeName>
    <alternativeName>
        <fullName evidence="5">Spermidine synthase</fullName>
        <shortName evidence="5">SPDS</shortName>
        <shortName evidence="5">SPDSY</shortName>
        <ecNumber evidence="5">2.5.1.16</ecNumber>
    </alternativeName>
</protein>
<feature type="transmembrane region" description="Helical" evidence="5">
    <location>
        <begin position="164"/>
        <end position="183"/>
    </location>
</feature>
<evidence type="ECO:0000256" key="6">
    <source>
        <dbReference type="PROSITE-ProRule" id="PRU00354"/>
    </source>
</evidence>
<keyword evidence="5" id="KW-0472">Membrane</keyword>
<sequence>MAPRFPGVFLLAAVFIVAVCGLVYELIAASLSSYLLGGSITQFSIVIGVFLSAMGLGSYLTRYVETRLSDAFVAIQIGIGLSGGLSAAVLLLTFSFLSSYLPVLICVLTVTGTLVGMEIPLLIRILRSHEALRLTVSNVLALDYIGALIASCAFPLLLVPHLGILRTSFLFGLVNVGVSAVAIRVMGHMLKKKRALAVAAGICAAILTVGFIGSGAFTSFTENALYQDNIILVRQTPYQRIVITKWHSDVRMFIDGGLQFSSVDEHRYHEALIHPAMSALPGAARALVLGGGDGMAVRELLKYSHIKSIDLVDLDPEVIGLFREKPLLAGLSNNALSDPRVKVHIQDAGKFLEESEEFWDVIFLDLPDPNTLSLARLYTKSFYKLLSRHLNAGGIAVTQATSPFYAPEAFWCIVKTWEETPLGPEGNGRFHVYPYHAYVPSFGDWGFVMASQRGLDPGMLELEKNVPLKFLNDDVLHSLFLFPQDYKPVRDIAANRLDDQVLVKYYRQGWRRFGS</sequence>
<proteinExistence type="inferred from homology"/>
<dbReference type="PATRIC" id="fig|706587.4.peg.1794"/>
<dbReference type="Pfam" id="PF01564">
    <property type="entry name" value="Spermine_synth"/>
    <property type="match status" value="1"/>
</dbReference>
<keyword evidence="5" id="KW-1133">Transmembrane helix</keyword>
<dbReference type="Proteomes" id="UP000006055">
    <property type="component" value="Chromosome"/>
</dbReference>
<comment type="pathway">
    <text evidence="5">Amine and polyamine biosynthesis; spermidine biosynthesis; spermidine from putrescine: step 1/1.</text>
</comment>
<dbReference type="STRING" id="706587.Desti_1565"/>
<dbReference type="eggNOG" id="COG4262">
    <property type="taxonomic scope" value="Bacteria"/>
</dbReference>
<feature type="binding site" evidence="5">
    <location>
        <position position="239"/>
    </location>
    <ligand>
        <name>S-methyl-5'-thioadenosine</name>
        <dbReference type="ChEBI" id="CHEBI:17509"/>
    </ligand>
</feature>
<dbReference type="InterPro" id="IPR029063">
    <property type="entry name" value="SAM-dependent_MTases_sf"/>
</dbReference>
<comment type="catalytic activity">
    <reaction evidence="5">
        <text>S-adenosyl 3-(methylsulfanyl)propylamine + putrescine = S-methyl-5'-thioadenosine + spermidine + H(+)</text>
        <dbReference type="Rhea" id="RHEA:12721"/>
        <dbReference type="ChEBI" id="CHEBI:15378"/>
        <dbReference type="ChEBI" id="CHEBI:17509"/>
        <dbReference type="ChEBI" id="CHEBI:57443"/>
        <dbReference type="ChEBI" id="CHEBI:57834"/>
        <dbReference type="ChEBI" id="CHEBI:326268"/>
        <dbReference type="EC" id="2.5.1.16"/>
    </reaction>
</comment>
<evidence type="ECO:0000259" key="7">
    <source>
        <dbReference type="PROSITE" id="PS51006"/>
    </source>
</evidence>
<dbReference type="KEGG" id="dti:Desti_1565"/>
<dbReference type="PROSITE" id="PS01330">
    <property type="entry name" value="PABS_1"/>
    <property type="match status" value="1"/>
</dbReference>
<dbReference type="SUPFAM" id="SSF53335">
    <property type="entry name" value="S-adenosyl-L-methionine-dependent methyltransferases"/>
    <property type="match status" value="1"/>
</dbReference>
<comment type="function">
    <text evidence="5">Catalyzes the irreversible transfer of a propylamine group from the amino donor S-adenosylmethioninamine (decarboxy-AdoMet) to putrescine (1,4-diaminobutane) to yield spermidine.</text>
</comment>
<feature type="binding site" evidence="5">
    <location>
        <position position="269"/>
    </location>
    <ligand>
        <name>spermidine</name>
        <dbReference type="ChEBI" id="CHEBI:57834"/>
    </ligand>
</feature>
<dbReference type="OrthoDB" id="9793120at2"/>
<keyword evidence="2 5" id="KW-0808">Transferase</keyword>